<proteinExistence type="predicted"/>
<sequence>MVFDSSGKEEKGEQSANCLEVRVMLNHLVRILLTFRTSEYVILTGIEIEFLQVEITKKNFYLPLK</sequence>
<dbReference type="Proteomes" id="UP000887564">
    <property type="component" value="Unplaced"/>
</dbReference>
<evidence type="ECO:0000313" key="1">
    <source>
        <dbReference type="Proteomes" id="UP000887564"/>
    </source>
</evidence>
<keyword evidence="1" id="KW-1185">Reference proteome</keyword>
<reference evidence="2" key="1">
    <citation type="submission" date="2022-11" db="UniProtKB">
        <authorList>
            <consortium name="WormBaseParasite"/>
        </authorList>
    </citation>
    <scope>IDENTIFICATION</scope>
</reference>
<dbReference type="WBParaSite" id="PEQ_0001134401-mRNA-1">
    <property type="protein sequence ID" value="PEQ_0001134401-mRNA-1"/>
    <property type="gene ID" value="PEQ_0001134401"/>
</dbReference>
<protein>
    <submittedName>
        <fullName evidence="2">Uncharacterized protein</fullName>
    </submittedName>
</protein>
<name>A0A914S2G2_PAREQ</name>
<organism evidence="1 2">
    <name type="scientific">Parascaris equorum</name>
    <name type="common">Equine roundworm</name>
    <dbReference type="NCBI Taxonomy" id="6256"/>
    <lineage>
        <taxon>Eukaryota</taxon>
        <taxon>Metazoa</taxon>
        <taxon>Ecdysozoa</taxon>
        <taxon>Nematoda</taxon>
        <taxon>Chromadorea</taxon>
        <taxon>Rhabditida</taxon>
        <taxon>Spirurina</taxon>
        <taxon>Ascaridomorpha</taxon>
        <taxon>Ascaridoidea</taxon>
        <taxon>Ascarididae</taxon>
        <taxon>Parascaris</taxon>
    </lineage>
</organism>
<accession>A0A914S2G2</accession>
<evidence type="ECO:0000313" key="2">
    <source>
        <dbReference type="WBParaSite" id="PEQ_0001134401-mRNA-1"/>
    </source>
</evidence>
<dbReference type="AlphaFoldDB" id="A0A914S2G2"/>